<dbReference type="PANTHER" id="PTHR22617">
    <property type="entry name" value="CHEMOTAXIS SENSOR HISTIDINE KINASE-RELATED"/>
    <property type="match status" value="1"/>
</dbReference>
<dbReference type="Proteomes" id="UP000028091">
    <property type="component" value="Unassembled WGS sequence"/>
</dbReference>
<protein>
    <submittedName>
        <fullName evidence="2">Chemotaxis protein</fullName>
    </submittedName>
</protein>
<dbReference type="eggNOG" id="COG0835">
    <property type="taxonomic scope" value="Bacteria"/>
</dbReference>
<gene>
    <name evidence="2" type="ORF">BA70_16015</name>
</gene>
<proteinExistence type="predicted"/>
<comment type="caution">
    <text evidence="2">The sequence shown here is derived from an EMBL/GenBank/DDBJ whole genome shotgun (WGS) entry which is preliminary data.</text>
</comment>
<dbReference type="GO" id="GO:0006935">
    <property type="term" value="P:chemotaxis"/>
    <property type="evidence" value="ECO:0007669"/>
    <property type="project" value="InterPro"/>
</dbReference>
<dbReference type="OrthoDB" id="9787997at2"/>
<dbReference type="EMBL" id="JOTP01000005">
    <property type="protein sequence ID" value="KEP27185.1"/>
    <property type="molecule type" value="Genomic_DNA"/>
</dbReference>
<dbReference type="Pfam" id="PF01584">
    <property type="entry name" value="CheW"/>
    <property type="match status" value="1"/>
</dbReference>
<dbReference type="InterPro" id="IPR002545">
    <property type="entry name" value="CheW-lke_dom"/>
</dbReference>
<dbReference type="RefSeq" id="WP_034319781.1">
    <property type="nucleotide sequence ID" value="NZ_JBCMYH010000014.1"/>
</dbReference>
<accession>A0A081LD59</accession>
<dbReference type="PANTHER" id="PTHR22617:SF23">
    <property type="entry name" value="CHEMOTAXIS PROTEIN CHEW"/>
    <property type="match status" value="1"/>
</dbReference>
<keyword evidence="3" id="KW-1185">Reference proteome</keyword>
<evidence type="ECO:0000313" key="3">
    <source>
        <dbReference type="Proteomes" id="UP000028091"/>
    </source>
</evidence>
<dbReference type="PROSITE" id="PS50851">
    <property type="entry name" value="CHEW"/>
    <property type="match status" value="1"/>
</dbReference>
<dbReference type="InterPro" id="IPR039315">
    <property type="entry name" value="CheW"/>
</dbReference>
<dbReference type="AlphaFoldDB" id="A0A081LD59"/>
<organism evidence="2 3">
    <name type="scientific">Bacillus zhangzhouensis</name>
    <dbReference type="NCBI Taxonomy" id="1178540"/>
    <lineage>
        <taxon>Bacteria</taxon>
        <taxon>Bacillati</taxon>
        <taxon>Bacillota</taxon>
        <taxon>Bacilli</taxon>
        <taxon>Bacillales</taxon>
        <taxon>Bacillaceae</taxon>
        <taxon>Bacillus</taxon>
    </lineage>
</organism>
<name>A0A081LD59_9BACI</name>
<dbReference type="Gene3D" id="2.30.30.40">
    <property type="entry name" value="SH3 Domains"/>
    <property type="match status" value="1"/>
</dbReference>
<evidence type="ECO:0000313" key="2">
    <source>
        <dbReference type="EMBL" id="KEP27185.1"/>
    </source>
</evidence>
<feature type="domain" description="CheW-like" evidence="1">
    <location>
        <begin position="3"/>
        <end position="141"/>
    </location>
</feature>
<dbReference type="SUPFAM" id="SSF50341">
    <property type="entry name" value="CheW-like"/>
    <property type="match status" value="1"/>
</dbReference>
<evidence type="ECO:0000259" key="1">
    <source>
        <dbReference type="PROSITE" id="PS50851"/>
    </source>
</evidence>
<dbReference type="GO" id="GO:0007165">
    <property type="term" value="P:signal transduction"/>
    <property type="evidence" value="ECO:0007669"/>
    <property type="project" value="InterPro"/>
</dbReference>
<dbReference type="Gene3D" id="2.40.50.180">
    <property type="entry name" value="CheA-289, Domain 4"/>
    <property type="match status" value="1"/>
</dbReference>
<dbReference type="InterPro" id="IPR036061">
    <property type="entry name" value="CheW-like_dom_sf"/>
</dbReference>
<reference evidence="2 3" key="1">
    <citation type="submission" date="2012-09" db="EMBL/GenBank/DDBJ databases">
        <title>Genome Sequence of Bacillus sp. DW5-4.</title>
        <authorList>
            <person name="Lai Q."/>
            <person name="Liu Y."/>
            <person name="Shao Z."/>
        </authorList>
    </citation>
    <scope>NUCLEOTIDE SEQUENCE [LARGE SCALE GENOMIC DNA]</scope>
    <source>
        <strain evidence="2 3">DW5-4</strain>
    </source>
</reference>
<dbReference type="GO" id="GO:0005829">
    <property type="term" value="C:cytosol"/>
    <property type="evidence" value="ECO:0007669"/>
    <property type="project" value="TreeGrafter"/>
</dbReference>
<dbReference type="SMART" id="SM00260">
    <property type="entry name" value="CheW"/>
    <property type="match status" value="1"/>
</dbReference>
<sequence>MSTQKIIIFQVGQEDFGISVEHIRSIEKVPYLQEVSNLPKEIKGLMSLRGEVIPVSDTGVMLHGKPLDVNEQSKILLFELNDQMIGCLVSDAKDIIDIELSEIKPFHMNTKASEYFFGVVERENKMILQVDPSKFLGKIEDLDQLPERLKEELA</sequence>